<gene>
    <name evidence="1" type="ORF">ACFO0C_43550</name>
</gene>
<reference evidence="2" key="1">
    <citation type="journal article" date="2019" name="Int. J. Syst. Evol. Microbiol.">
        <title>The Global Catalogue of Microorganisms (GCM) 10K type strain sequencing project: providing services to taxonomists for standard genome sequencing and annotation.</title>
        <authorList>
            <consortium name="The Broad Institute Genomics Platform"/>
            <consortium name="The Broad Institute Genome Sequencing Center for Infectious Disease"/>
            <person name="Wu L."/>
            <person name="Ma J."/>
        </authorList>
    </citation>
    <scope>NUCLEOTIDE SEQUENCE [LARGE SCALE GENOMIC DNA]</scope>
    <source>
        <strain evidence="2">TBRC 5832</strain>
    </source>
</reference>
<dbReference type="EMBL" id="JBHSBL010000029">
    <property type="protein sequence ID" value="MFC4071857.1"/>
    <property type="molecule type" value="Genomic_DNA"/>
</dbReference>
<keyword evidence="2" id="KW-1185">Reference proteome</keyword>
<protein>
    <recommendedName>
        <fullName evidence="3">FXSXX-COOH protein</fullName>
    </recommendedName>
</protein>
<sequence length="63" mass="7054">MRQTGDFPVDEHTESALLDVRRMPLETLLRSRDAALDHALARQLDNVRNPGENYAAHGTTPGR</sequence>
<evidence type="ECO:0000313" key="1">
    <source>
        <dbReference type="EMBL" id="MFC4071857.1"/>
    </source>
</evidence>
<name>A0ABV8J5G0_9ACTN</name>
<proteinExistence type="predicted"/>
<accession>A0ABV8J5G0</accession>
<comment type="caution">
    <text evidence="1">The sequence shown here is derived from an EMBL/GenBank/DDBJ whole genome shotgun (WGS) entry which is preliminary data.</text>
</comment>
<dbReference type="Proteomes" id="UP001595867">
    <property type="component" value="Unassembled WGS sequence"/>
</dbReference>
<evidence type="ECO:0008006" key="3">
    <source>
        <dbReference type="Google" id="ProtNLM"/>
    </source>
</evidence>
<organism evidence="1 2">
    <name type="scientific">Actinoplanes subglobosus</name>
    <dbReference type="NCBI Taxonomy" id="1547892"/>
    <lineage>
        <taxon>Bacteria</taxon>
        <taxon>Bacillati</taxon>
        <taxon>Actinomycetota</taxon>
        <taxon>Actinomycetes</taxon>
        <taxon>Micromonosporales</taxon>
        <taxon>Micromonosporaceae</taxon>
        <taxon>Actinoplanes</taxon>
    </lineage>
</organism>
<dbReference type="RefSeq" id="WP_378072734.1">
    <property type="nucleotide sequence ID" value="NZ_JBHSBL010000029.1"/>
</dbReference>
<evidence type="ECO:0000313" key="2">
    <source>
        <dbReference type="Proteomes" id="UP001595867"/>
    </source>
</evidence>